<dbReference type="OrthoDB" id="37659at2759"/>
<keyword evidence="3" id="KW-0560">Oxidoreductase</keyword>
<proteinExistence type="inferred from homology"/>
<dbReference type="PANTHER" id="PTHR43391">
    <property type="entry name" value="RETINOL DEHYDROGENASE-RELATED"/>
    <property type="match status" value="1"/>
</dbReference>
<evidence type="ECO:0000313" key="6">
    <source>
        <dbReference type="Proteomes" id="UP000289152"/>
    </source>
</evidence>
<dbReference type="Pfam" id="PF00106">
    <property type="entry name" value="adh_short"/>
    <property type="match status" value="2"/>
</dbReference>
<comment type="similarity">
    <text evidence="1">Belongs to the short-chain dehydrogenases/reductases (SDR) family.</text>
</comment>
<dbReference type="GO" id="GO:0016491">
    <property type="term" value="F:oxidoreductase activity"/>
    <property type="evidence" value="ECO:0007669"/>
    <property type="project" value="UniProtKB-KW"/>
</dbReference>
<evidence type="ECO:0000313" key="5">
    <source>
        <dbReference type="EMBL" id="RXK37442.1"/>
    </source>
</evidence>
<keyword evidence="2" id="KW-0521">NADP</keyword>
<organism evidence="5 6">
    <name type="scientific">Tremella mesenterica</name>
    <name type="common">Jelly fungus</name>
    <dbReference type="NCBI Taxonomy" id="5217"/>
    <lineage>
        <taxon>Eukaryota</taxon>
        <taxon>Fungi</taxon>
        <taxon>Dikarya</taxon>
        <taxon>Basidiomycota</taxon>
        <taxon>Agaricomycotina</taxon>
        <taxon>Tremellomycetes</taxon>
        <taxon>Tremellales</taxon>
        <taxon>Tremellaceae</taxon>
        <taxon>Tremella</taxon>
    </lineage>
</organism>
<dbReference type="GO" id="GO:0005829">
    <property type="term" value="C:cytosol"/>
    <property type="evidence" value="ECO:0007669"/>
    <property type="project" value="TreeGrafter"/>
</dbReference>
<dbReference type="VEuPathDB" id="FungiDB:TREMEDRAFT_35473"/>
<comment type="caution">
    <text evidence="5">The sequence shown here is derived from an EMBL/GenBank/DDBJ whole genome shotgun (WGS) entry which is preliminary data.</text>
</comment>
<evidence type="ECO:0000256" key="2">
    <source>
        <dbReference type="ARBA" id="ARBA00022857"/>
    </source>
</evidence>
<dbReference type="AlphaFoldDB" id="A0A4Q1BIM3"/>
<evidence type="ECO:0008006" key="7">
    <source>
        <dbReference type="Google" id="ProtNLM"/>
    </source>
</evidence>
<dbReference type="SUPFAM" id="SSF51735">
    <property type="entry name" value="NAD(P)-binding Rossmann-fold domains"/>
    <property type="match status" value="1"/>
</dbReference>
<dbReference type="InterPro" id="IPR002347">
    <property type="entry name" value="SDR_fam"/>
</dbReference>
<gene>
    <name evidence="5" type="ORF">M231_05265</name>
</gene>
<sequence length="375" mass="40890">MTSKLWLLLAIPILLKLLKRRPLPPREARLPFEQERVLLLGASSGVGRDLALVYAKRGSRICLVARRQTELEKVREECIALGLDAEKVIMFAGDVSNTSDLISIRDVIYNAWEGLDTLHILAGLPSTLTLLGQAGVDLSPVPSSRASYTGIKRRDFHVGGATFPDVPGGIPTKEGLDVVAADARKLSEVNYVGTLLALTCFLPLLSATSKSPVVHHLSSVAAGITPPHRVVYGSTKGAALIAMEAARVECEGCGVRFFSLLPGTINNDFRLKLSTSGQPGRDETKMSSIKSGLESLLLSPETVVKTIFTNLSLNPAPQPLIPYPPFSWFRSLDVPPNSTQYIPSLYTWAKLMTFTPLGYLYVEPRARVKYGLPRW</sequence>
<evidence type="ECO:0000256" key="1">
    <source>
        <dbReference type="ARBA" id="ARBA00006484"/>
    </source>
</evidence>
<dbReference type="InterPro" id="IPR036291">
    <property type="entry name" value="NAD(P)-bd_dom_sf"/>
</dbReference>
<evidence type="ECO:0000256" key="3">
    <source>
        <dbReference type="ARBA" id="ARBA00023002"/>
    </source>
</evidence>
<dbReference type="STRING" id="5217.A0A4Q1BIM3"/>
<keyword evidence="6" id="KW-1185">Reference proteome</keyword>
<keyword evidence="4" id="KW-0732">Signal</keyword>
<dbReference type="InParanoid" id="A0A4Q1BIM3"/>
<feature type="signal peptide" evidence="4">
    <location>
        <begin position="1"/>
        <end position="20"/>
    </location>
</feature>
<name>A0A4Q1BIM3_TREME</name>
<reference evidence="5 6" key="1">
    <citation type="submission" date="2016-06" db="EMBL/GenBank/DDBJ databases">
        <title>Evolution of pathogenesis and genome organization in the Tremellales.</title>
        <authorList>
            <person name="Cuomo C."/>
            <person name="Litvintseva A."/>
            <person name="Heitman J."/>
            <person name="Chen Y."/>
            <person name="Sun S."/>
            <person name="Springer D."/>
            <person name="Dromer F."/>
            <person name="Young S."/>
            <person name="Zeng Q."/>
            <person name="Chapman S."/>
            <person name="Gujja S."/>
            <person name="Saif S."/>
            <person name="Birren B."/>
        </authorList>
    </citation>
    <scope>NUCLEOTIDE SEQUENCE [LARGE SCALE GENOMIC DNA]</scope>
    <source>
        <strain evidence="5 6">ATCC 28783</strain>
    </source>
</reference>
<dbReference type="Proteomes" id="UP000289152">
    <property type="component" value="Unassembled WGS sequence"/>
</dbReference>
<dbReference type="EMBL" id="SDIL01000068">
    <property type="protein sequence ID" value="RXK37442.1"/>
    <property type="molecule type" value="Genomic_DNA"/>
</dbReference>
<dbReference type="Gene3D" id="3.40.50.720">
    <property type="entry name" value="NAD(P)-binding Rossmann-like Domain"/>
    <property type="match status" value="1"/>
</dbReference>
<feature type="chain" id="PRO_5020669453" description="NAD(P)-binding protein" evidence="4">
    <location>
        <begin position="21"/>
        <end position="375"/>
    </location>
</feature>
<evidence type="ECO:0000256" key="4">
    <source>
        <dbReference type="SAM" id="SignalP"/>
    </source>
</evidence>
<accession>A0A4Q1BIM3</accession>
<protein>
    <recommendedName>
        <fullName evidence="7">NAD(P)-binding protein</fullName>
    </recommendedName>
</protein>
<dbReference type="PANTHER" id="PTHR43391:SF14">
    <property type="entry name" value="DEHYDROGENASE_REDUCTASE SDR FAMILY PROTEIN 7-LIKE"/>
    <property type="match status" value="1"/>
</dbReference>